<dbReference type="PANTHER" id="PTHR43384:SF13">
    <property type="entry name" value="SLR0110 PROTEIN"/>
    <property type="match status" value="1"/>
</dbReference>
<dbReference type="SUPFAM" id="SSF52172">
    <property type="entry name" value="CheY-like"/>
    <property type="match status" value="1"/>
</dbReference>
<dbReference type="CDD" id="cd17536">
    <property type="entry name" value="REC_YesN-like"/>
    <property type="match status" value="1"/>
</dbReference>
<dbReference type="SUPFAM" id="SSF52540">
    <property type="entry name" value="P-loop containing nucleoside triphosphate hydrolases"/>
    <property type="match status" value="1"/>
</dbReference>
<gene>
    <name evidence="5" type="ORF">GXN74_06220</name>
</gene>
<evidence type="ECO:0000313" key="5">
    <source>
        <dbReference type="EMBL" id="NDL67333.1"/>
    </source>
</evidence>
<dbReference type="GO" id="GO:0005524">
    <property type="term" value="F:ATP binding"/>
    <property type="evidence" value="ECO:0007669"/>
    <property type="project" value="TreeGrafter"/>
</dbReference>
<dbReference type="GO" id="GO:0005829">
    <property type="term" value="C:cytosol"/>
    <property type="evidence" value="ECO:0007669"/>
    <property type="project" value="TreeGrafter"/>
</dbReference>
<dbReference type="InterPro" id="IPR027417">
    <property type="entry name" value="P-loop_NTPase"/>
</dbReference>
<organism evidence="5 6">
    <name type="scientific">Anaerotalea alkaliphila</name>
    <dbReference type="NCBI Taxonomy" id="2662126"/>
    <lineage>
        <taxon>Bacteria</taxon>
        <taxon>Bacillati</taxon>
        <taxon>Bacillota</taxon>
        <taxon>Clostridia</taxon>
        <taxon>Eubacteriales</taxon>
        <taxon>Anaerotalea</taxon>
    </lineage>
</organism>
<name>A0A7X5HVD2_9FIRM</name>
<dbReference type="PROSITE" id="PS50110">
    <property type="entry name" value="RESPONSE_REGULATORY"/>
    <property type="match status" value="1"/>
</dbReference>
<dbReference type="GO" id="GO:0000160">
    <property type="term" value="P:phosphorelay signal transduction system"/>
    <property type="evidence" value="ECO:0007669"/>
    <property type="project" value="InterPro"/>
</dbReference>
<dbReference type="SMART" id="SM00448">
    <property type="entry name" value="REC"/>
    <property type="match status" value="1"/>
</dbReference>
<reference evidence="5 6" key="1">
    <citation type="submission" date="2020-01" db="EMBL/GenBank/DDBJ databases">
        <title>Anaeroalcalibacter tamaniensis gen. nov., sp. nov., moderately halophilic strictly anaerobic fermenter bacterium from mud volcano of Taman peninsula.</title>
        <authorList>
            <person name="Frolova A."/>
            <person name="Merkel A.Y."/>
            <person name="Slobodkin A.I."/>
        </authorList>
    </citation>
    <scope>NUCLEOTIDE SEQUENCE [LARGE SCALE GENOMIC DNA]</scope>
    <source>
        <strain evidence="5 6">F-3ap</strain>
    </source>
</reference>
<dbReference type="Pfam" id="PF00072">
    <property type="entry name" value="Response_reg"/>
    <property type="match status" value="1"/>
</dbReference>
<dbReference type="GO" id="GO:0016887">
    <property type="term" value="F:ATP hydrolysis activity"/>
    <property type="evidence" value="ECO:0007669"/>
    <property type="project" value="TreeGrafter"/>
</dbReference>
<protein>
    <recommendedName>
        <fullName evidence="1">Stage 0 sporulation protein A homolog</fullName>
    </recommendedName>
</protein>
<dbReference type="EMBL" id="JAAEEH010000013">
    <property type="protein sequence ID" value="NDL67333.1"/>
    <property type="molecule type" value="Genomic_DNA"/>
</dbReference>
<comment type="caution">
    <text evidence="5">The sequence shown here is derived from an EMBL/GenBank/DDBJ whole genome shotgun (WGS) entry which is preliminary data.</text>
</comment>
<dbReference type="InterPro" id="IPR025669">
    <property type="entry name" value="AAA_dom"/>
</dbReference>
<feature type="modified residue" description="4-aspartylphosphate" evidence="3">
    <location>
        <position position="57"/>
    </location>
</feature>
<sequence>MDKIKVLIADDVEETRSLIAKILELEKGKFQVVGHAADGLEVLELVPRLKPDVVLMDINMPKMNGLLATEAITSKHPEVIVVMMSVQGENEYLRKAMFSGAKEYLIKPVEYDSLVGTLVETYAKYRPRPRKAEGAPDKETKIFAFYSAKGGVGKSVVAVNAALSMSRCKGREKTRTLLVDLDLKYGDLGILMGMNDRKNILDMVDGNQLESFESMSEYLVPFNDQVDVLLAPKSPEGGEYISRGVLEKVFGTVKKHYDYILVDTGVNYDETTLYALDVADKVVLVSTLDLPSVKNTKLAINVMGTLQYSREKVKVVLNRSGEGAGLKEKEIAEVFGEHMLDILPSDPKAVSQSVNLGSPLCARKAAIPGRFMKKIQEMCCKLDA</sequence>
<dbReference type="InterPro" id="IPR011006">
    <property type="entry name" value="CheY-like_superfamily"/>
</dbReference>
<dbReference type="PANTHER" id="PTHR43384">
    <property type="entry name" value="SEPTUM SITE-DETERMINING PROTEIN MIND HOMOLOG, CHLOROPLASTIC-RELATED"/>
    <property type="match status" value="1"/>
</dbReference>
<dbReference type="Proteomes" id="UP000461585">
    <property type="component" value="Unassembled WGS sequence"/>
</dbReference>
<keyword evidence="3" id="KW-0597">Phosphoprotein</keyword>
<feature type="domain" description="Response regulatory" evidence="4">
    <location>
        <begin position="5"/>
        <end position="122"/>
    </location>
</feature>
<comment type="function">
    <text evidence="2">May play the central regulatory role in sporulation. It may be an element of the effector pathway responsible for the activation of sporulation genes in response to nutritional stress. Spo0A may act in concert with spo0H (a sigma factor) to control the expression of some genes that are critical to the sporulation process.</text>
</comment>
<accession>A0A7X5HVD2</accession>
<dbReference type="Gene3D" id="3.40.50.2300">
    <property type="match status" value="1"/>
</dbReference>
<evidence type="ECO:0000256" key="1">
    <source>
        <dbReference type="ARBA" id="ARBA00018672"/>
    </source>
</evidence>
<dbReference type="InterPro" id="IPR050625">
    <property type="entry name" value="ParA/MinD_ATPase"/>
</dbReference>
<keyword evidence="6" id="KW-1185">Reference proteome</keyword>
<evidence type="ECO:0000259" key="4">
    <source>
        <dbReference type="PROSITE" id="PS50110"/>
    </source>
</evidence>
<dbReference type="AlphaFoldDB" id="A0A7X5HVD2"/>
<dbReference type="GO" id="GO:0009898">
    <property type="term" value="C:cytoplasmic side of plasma membrane"/>
    <property type="evidence" value="ECO:0007669"/>
    <property type="project" value="TreeGrafter"/>
</dbReference>
<dbReference type="Gene3D" id="3.40.50.300">
    <property type="entry name" value="P-loop containing nucleotide triphosphate hydrolases"/>
    <property type="match status" value="1"/>
</dbReference>
<evidence type="ECO:0000313" key="6">
    <source>
        <dbReference type="Proteomes" id="UP000461585"/>
    </source>
</evidence>
<evidence type="ECO:0000256" key="3">
    <source>
        <dbReference type="PROSITE-ProRule" id="PRU00169"/>
    </source>
</evidence>
<dbReference type="GO" id="GO:0051782">
    <property type="term" value="P:negative regulation of cell division"/>
    <property type="evidence" value="ECO:0007669"/>
    <property type="project" value="TreeGrafter"/>
</dbReference>
<dbReference type="RefSeq" id="WP_162370059.1">
    <property type="nucleotide sequence ID" value="NZ_JAAEEH010000013.1"/>
</dbReference>
<dbReference type="InterPro" id="IPR001789">
    <property type="entry name" value="Sig_transdc_resp-reg_receiver"/>
</dbReference>
<evidence type="ECO:0000256" key="2">
    <source>
        <dbReference type="ARBA" id="ARBA00024867"/>
    </source>
</evidence>
<dbReference type="Pfam" id="PF13614">
    <property type="entry name" value="AAA_31"/>
    <property type="match status" value="1"/>
</dbReference>
<proteinExistence type="predicted"/>